<reference evidence="2" key="1">
    <citation type="submission" date="2023-03" db="EMBL/GenBank/DDBJ databases">
        <title>Massive genome expansion in bonnet fungi (Mycena s.s.) driven by repeated elements and novel gene families across ecological guilds.</title>
        <authorList>
            <consortium name="Lawrence Berkeley National Laboratory"/>
            <person name="Harder C.B."/>
            <person name="Miyauchi S."/>
            <person name="Viragh M."/>
            <person name="Kuo A."/>
            <person name="Thoen E."/>
            <person name="Andreopoulos B."/>
            <person name="Lu D."/>
            <person name="Skrede I."/>
            <person name="Drula E."/>
            <person name="Henrissat B."/>
            <person name="Morin E."/>
            <person name="Kohler A."/>
            <person name="Barry K."/>
            <person name="LaButti K."/>
            <person name="Morin E."/>
            <person name="Salamov A."/>
            <person name="Lipzen A."/>
            <person name="Mereny Z."/>
            <person name="Hegedus B."/>
            <person name="Baldrian P."/>
            <person name="Stursova M."/>
            <person name="Weitz H."/>
            <person name="Taylor A."/>
            <person name="Grigoriev I.V."/>
            <person name="Nagy L.G."/>
            <person name="Martin F."/>
            <person name="Kauserud H."/>
        </authorList>
    </citation>
    <scope>NUCLEOTIDE SEQUENCE</scope>
    <source>
        <strain evidence="2">CBHHK200</strain>
    </source>
</reference>
<sequence length="373" mass="39475">MNNGKKRKRDSTVTLRYSAGPDHKRFAKLFTETSLDEIKEIVRKRLGLSSVSDFALLYDTDISLENDDDFDAFEVYAHSSSSVDVVVEILSPAPPPNADVVEERSASAPVDETGPARKKRKVDADVPAKSAASAPKSQAKPMSSGPKSKAKPISSAPEPKKQKQKSDATVVDTESISTALTASKSASTAPKTPGGKEPKKKRKQDDAVAGPSTVSADASGTNPVPEPPQERPRKKAKKVAEKVSADTPAQPAADVPALSTEAPELQGNEGDRPKAMSKKTAEKTPAKSTATSRKKSEKADQTEDGPAPNRGKSVTFTDPDQLNDTIPPLAGDGTAQSVSAVASRQKSQDPEKAKGKKKAVEEDPKDQSRIAST</sequence>
<keyword evidence="3" id="KW-1185">Reference proteome</keyword>
<feature type="compositionally biased region" description="Polar residues" evidence="1">
    <location>
        <begin position="334"/>
        <end position="345"/>
    </location>
</feature>
<feature type="compositionally biased region" description="Basic and acidic residues" evidence="1">
    <location>
        <begin position="269"/>
        <end position="285"/>
    </location>
</feature>
<feature type="compositionally biased region" description="Low complexity" evidence="1">
    <location>
        <begin position="127"/>
        <end position="144"/>
    </location>
</feature>
<gene>
    <name evidence="2" type="ORF">C8F04DRAFT_444042</name>
</gene>
<protein>
    <submittedName>
        <fullName evidence="2">Uncharacterized protein</fullName>
    </submittedName>
</protein>
<feature type="compositionally biased region" description="Basic and acidic residues" evidence="1">
    <location>
        <begin position="346"/>
        <end position="373"/>
    </location>
</feature>
<name>A0AAD6TI07_9AGAR</name>
<proteinExistence type="predicted"/>
<accession>A0AAD6TI07</accession>
<feature type="compositionally biased region" description="Polar residues" evidence="1">
    <location>
        <begin position="212"/>
        <end position="222"/>
    </location>
</feature>
<feature type="region of interest" description="Disordered" evidence="1">
    <location>
        <begin position="91"/>
        <end position="373"/>
    </location>
</feature>
<comment type="caution">
    <text evidence="2">The sequence shown here is derived from an EMBL/GenBank/DDBJ whole genome shotgun (WGS) entry which is preliminary data.</text>
</comment>
<evidence type="ECO:0000313" key="2">
    <source>
        <dbReference type="EMBL" id="KAJ7045660.1"/>
    </source>
</evidence>
<feature type="compositionally biased region" description="Polar residues" evidence="1">
    <location>
        <begin position="312"/>
        <end position="324"/>
    </location>
</feature>
<evidence type="ECO:0000313" key="3">
    <source>
        <dbReference type="Proteomes" id="UP001218188"/>
    </source>
</evidence>
<dbReference type="AlphaFoldDB" id="A0AAD6TI07"/>
<dbReference type="EMBL" id="JARJCM010000004">
    <property type="protein sequence ID" value="KAJ7045660.1"/>
    <property type="molecule type" value="Genomic_DNA"/>
</dbReference>
<dbReference type="Proteomes" id="UP001218188">
    <property type="component" value="Unassembled WGS sequence"/>
</dbReference>
<organism evidence="2 3">
    <name type="scientific">Mycena alexandri</name>
    <dbReference type="NCBI Taxonomy" id="1745969"/>
    <lineage>
        <taxon>Eukaryota</taxon>
        <taxon>Fungi</taxon>
        <taxon>Dikarya</taxon>
        <taxon>Basidiomycota</taxon>
        <taxon>Agaricomycotina</taxon>
        <taxon>Agaricomycetes</taxon>
        <taxon>Agaricomycetidae</taxon>
        <taxon>Agaricales</taxon>
        <taxon>Marasmiineae</taxon>
        <taxon>Mycenaceae</taxon>
        <taxon>Mycena</taxon>
    </lineage>
</organism>
<feature type="compositionally biased region" description="Low complexity" evidence="1">
    <location>
        <begin position="177"/>
        <end position="195"/>
    </location>
</feature>
<evidence type="ECO:0000256" key="1">
    <source>
        <dbReference type="SAM" id="MobiDB-lite"/>
    </source>
</evidence>